<dbReference type="VEuPathDB" id="AmoebaDB:FDP41_013066"/>
<evidence type="ECO:0000313" key="3">
    <source>
        <dbReference type="Proteomes" id="UP000444721"/>
    </source>
</evidence>
<dbReference type="AlphaFoldDB" id="A0A6A5BR99"/>
<keyword evidence="3" id="KW-1185">Reference proteome</keyword>
<name>A0A6A5BR99_NAEFO</name>
<dbReference type="RefSeq" id="XP_044565296.1">
    <property type="nucleotide sequence ID" value="XM_044703655.1"/>
</dbReference>
<evidence type="ECO:0000313" key="2">
    <source>
        <dbReference type="EMBL" id="KAF0980583.1"/>
    </source>
</evidence>
<dbReference type="Proteomes" id="UP000444721">
    <property type="component" value="Unassembled WGS sequence"/>
</dbReference>
<dbReference type="VEuPathDB" id="AmoebaDB:NF0120440"/>
<accession>A0A6A5BR99</accession>
<feature type="coiled-coil region" evidence="1">
    <location>
        <begin position="2"/>
        <end position="65"/>
    </location>
</feature>
<proteinExistence type="predicted"/>
<comment type="caution">
    <text evidence="2">The sequence shown here is derived from an EMBL/GenBank/DDBJ whole genome shotgun (WGS) entry which is preliminary data.</text>
</comment>
<evidence type="ECO:0000256" key="1">
    <source>
        <dbReference type="SAM" id="Coils"/>
    </source>
</evidence>
<organism evidence="2 3">
    <name type="scientific">Naegleria fowleri</name>
    <name type="common">Brain eating amoeba</name>
    <dbReference type="NCBI Taxonomy" id="5763"/>
    <lineage>
        <taxon>Eukaryota</taxon>
        <taxon>Discoba</taxon>
        <taxon>Heterolobosea</taxon>
        <taxon>Tetramitia</taxon>
        <taxon>Eutetramitia</taxon>
        <taxon>Vahlkampfiidae</taxon>
        <taxon>Naegleria</taxon>
    </lineage>
</organism>
<gene>
    <name evidence="2" type="ORF">FDP41_013066</name>
</gene>
<dbReference type="GeneID" id="68120281"/>
<sequence length="265" mass="31167">MEQQQSEKIAALEKKIINLQRQFTEEKNQLEREFLSQKEQWFLSRKELEMQNEDLNNQILKLRIANNHALVINDFTGNGPKSVAETYVKVKSDLEVFVSEFDIPEEDELQLEITLSTSVFKELLPMIRNYVNGELEDDKIGQIIKSDERTRKQLIENTQQGLTAQIQLELQRSVLEEKILIKLQELSERVVTFLTDMMVCDKHLELVWCDRNDEYNPREHTSINLIDKVVIDKALYPCLMMPSSRSVFEKAKVITKENREKKNKH</sequence>
<keyword evidence="1" id="KW-0175">Coiled coil</keyword>
<protein>
    <submittedName>
        <fullName evidence="2">Uncharacterized protein</fullName>
    </submittedName>
</protein>
<dbReference type="VEuPathDB" id="AmoebaDB:NfTy_035170"/>
<dbReference type="EMBL" id="VFQX01000017">
    <property type="protein sequence ID" value="KAF0980583.1"/>
    <property type="molecule type" value="Genomic_DNA"/>
</dbReference>
<reference evidence="2 3" key="1">
    <citation type="journal article" date="2019" name="Sci. Rep.">
        <title>Nanopore sequencing improves the draft genome of the human pathogenic amoeba Naegleria fowleri.</title>
        <authorList>
            <person name="Liechti N."/>
            <person name="Schurch N."/>
            <person name="Bruggmann R."/>
            <person name="Wittwer M."/>
        </authorList>
    </citation>
    <scope>NUCLEOTIDE SEQUENCE [LARGE SCALE GENOMIC DNA]</scope>
    <source>
        <strain evidence="2 3">ATCC 30894</strain>
    </source>
</reference>